<name>A0AAV5B3Z8_9ACTN</name>
<accession>A0AAV5B3Z8</accession>
<dbReference type="AlphaFoldDB" id="A0AAV5B3Z8"/>
<protein>
    <submittedName>
        <fullName evidence="1">Uncharacterized protein</fullName>
    </submittedName>
</protein>
<comment type="caution">
    <text evidence="1">The sequence shown here is derived from an EMBL/GenBank/DDBJ whole genome shotgun (WGS) entry which is preliminary data.</text>
</comment>
<dbReference type="Proteomes" id="UP001055025">
    <property type="component" value="Unassembled WGS sequence"/>
</dbReference>
<organism evidence="1 2">
    <name type="scientific">Granulimonas faecalis</name>
    <dbReference type="NCBI Taxonomy" id="2894155"/>
    <lineage>
        <taxon>Bacteria</taxon>
        <taxon>Bacillati</taxon>
        <taxon>Actinomycetota</taxon>
        <taxon>Coriobacteriia</taxon>
        <taxon>Coriobacteriales</taxon>
        <taxon>Kribbibacteriaceae</taxon>
        <taxon>Granulimonas</taxon>
    </lineage>
</organism>
<evidence type="ECO:0000313" key="1">
    <source>
        <dbReference type="EMBL" id="GJM55484.1"/>
    </source>
</evidence>
<sequence>MAWTPLNDNYAVNDETATVICRAMRTTGFFDDSYRVCDDPLTRSTNRGVSFATFDDRVAAGERGGIRRVSFPMGMSYEDVVDAIRVYGRIR</sequence>
<dbReference type="RefSeq" id="WP_168353967.1">
    <property type="nucleotide sequence ID" value="NZ_BQKC01000001.1"/>
</dbReference>
<gene>
    <name evidence="1" type="ORF">ATOP_11390</name>
</gene>
<evidence type="ECO:0000313" key="2">
    <source>
        <dbReference type="Proteomes" id="UP001055025"/>
    </source>
</evidence>
<proteinExistence type="predicted"/>
<dbReference type="EMBL" id="BQKC01000001">
    <property type="protein sequence ID" value="GJM55484.1"/>
    <property type="molecule type" value="Genomic_DNA"/>
</dbReference>
<reference evidence="1" key="1">
    <citation type="journal article" date="2022" name="Int. J. Syst. Evol. Microbiol.">
        <title>Granulimonas faecalis gen. nov., sp. nov., and Leptogranulimonas caecicola gen. nov., sp. nov., novel lactate-producing Atopobiaceae bacteria isolated from mouse intestines, and an emended description of the family Atopobiaceae.</title>
        <authorList>
            <person name="Morinaga K."/>
            <person name="Kusada H."/>
            <person name="Sakamoto S."/>
            <person name="Murakami T."/>
            <person name="Toyoda A."/>
            <person name="Mori H."/>
            <person name="Meng X.Y."/>
            <person name="Takashino M."/>
            <person name="Murotomi K."/>
            <person name="Tamaki H."/>
        </authorList>
    </citation>
    <scope>NUCLEOTIDE SEQUENCE</scope>
    <source>
        <strain evidence="1">OPF53</strain>
    </source>
</reference>
<keyword evidence="2" id="KW-1185">Reference proteome</keyword>